<dbReference type="Pfam" id="PF00535">
    <property type="entry name" value="Glycos_transf_2"/>
    <property type="match status" value="1"/>
</dbReference>
<dbReference type="PANTHER" id="PTHR43685:SF2">
    <property type="entry name" value="GLYCOSYLTRANSFERASE 2-LIKE DOMAIN-CONTAINING PROTEIN"/>
    <property type="match status" value="1"/>
</dbReference>
<feature type="domain" description="Glycosyltransferase 2-like" evidence="1">
    <location>
        <begin position="260"/>
        <end position="378"/>
    </location>
</feature>
<dbReference type="Gene3D" id="3.90.550.10">
    <property type="entry name" value="Spore Coat Polysaccharide Biosynthesis Protein SpsA, Chain A"/>
    <property type="match status" value="2"/>
</dbReference>
<name>A0A7V1LMY3_CALAY</name>
<evidence type="ECO:0000259" key="1">
    <source>
        <dbReference type="Pfam" id="PF00535"/>
    </source>
</evidence>
<reference evidence="2" key="1">
    <citation type="journal article" date="2020" name="mSystems">
        <title>Genome- and Community-Level Interaction Insights into Carbon Utilization and Element Cycling Functions of Hydrothermarchaeota in Hydrothermal Sediment.</title>
        <authorList>
            <person name="Zhou Z."/>
            <person name="Liu Y."/>
            <person name="Xu W."/>
            <person name="Pan J."/>
            <person name="Luo Z.H."/>
            <person name="Li M."/>
        </authorList>
    </citation>
    <scope>NUCLEOTIDE SEQUENCE [LARGE SCALE GENOMIC DNA]</scope>
    <source>
        <strain evidence="2">HyVt-456</strain>
    </source>
</reference>
<protein>
    <submittedName>
        <fullName evidence="2">Glycosyltransferase</fullName>
    </submittedName>
</protein>
<evidence type="ECO:0000313" key="2">
    <source>
        <dbReference type="EMBL" id="HED10938.1"/>
    </source>
</evidence>
<dbReference type="InterPro" id="IPR001173">
    <property type="entry name" value="Glyco_trans_2-like"/>
</dbReference>
<dbReference type="InterPro" id="IPR029044">
    <property type="entry name" value="Nucleotide-diphossugar_trans"/>
</dbReference>
<comment type="caution">
    <text evidence="2">The sequence shown here is derived from an EMBL/GenBank/DDBJ whole genome shotgun (WGS) entry which is preliminary data.</text>
</comment>
<organism evidence="2">
    <name type="scientific">Caldithrix abyssi</name>
    <dbReference type="NCBI Taxonomy" id="187145"/>
    <lineage>
        <taxon>Bacteria</taxon>
        <taxon>Pseudomonadati</taxon>
        <taxon>Calditrichota</taxon>
        <taxon>Calditrichia</taxon>
        <taxon>Calditrichales</taxon>
        <taxon>Calditrichaceae</taxon>
        <taxon>Caldithrix</taxon>
    </lineage>
</organism>
<dbReference type="PANTHER" id="PTHR43685">
    <property type="entry name" value="GLYCOSYLTRANSFERASE"/>
    <property type="match status" value="1"/>
</dbReference>
<dbReference type="InterPro" id="IPR050834">
    <property type="entry name" value="Glycosyltransf_2"/>
</dbReference>
<sequence length="516" mass="57769">MSQNLISALLFATPENHYTDTLRSLASQDVRNIEIVLMHQANYTPDSAGIEQIIKGRFPVKTVSCDQDAKSSQLNAGFKACKGAFIMLADNASSKIEFKIGAAELFLLAMSREKESSMVYSDYERITGDTVEEIRLLKHHTGRVRDNQDFGPVWFLSHDALKKAGYIDKDIKFAPLYDLRLKMARQGRLIHIANRYAGSLYSVTAEGKGHNVFDYLLASKESQLEAENILSAHLKEINAYLAPGAHYTPCDIRQGELQASVIIPVNNRPVFIGQAIESVQAQTVKEVEVIVVVNGGPNDPTVDAVKEYMEGGSKYDASKPVVRLLVYEINNLGLCLNMGARVARGTYYVQLDSDDRLKPDAVEKILAVYASDPKIGMVIGSYEVWQKQEDGSVTRMEDLPVVTHDEWTEENGRNNLLRINGAGAPRSIPIELIRRIGFSVNEEPYARNYGEDYGMVLRVSEQHRIGRVWDAIYEVIRHSGGTDHSIDQATIDRNDEAKDFMRLEAILRRQELNGSR</sequence>
<dbReference type="AlphaFoldDB" id="A0A7V1LMY3"/>
<dbReference type="Proteomes" id="UP000886005">
    <property type="component" value="Unassembled WGS sequence"/>
</dbReference>
<gene>
    <name evidence="2" type="ORF">ENJ10_09640</name>
</gene>
<dbReference type="CDD" id="cd00761">
    <property type="entry name" value="Glyco_tranf_GTA_type"/>
    <property type="match status" value="2"/>
</dbReference>
<proteinExistence type="predicted"/>
<dbReference type="EMBL" id="DRLD01000266">
    <property type="protein sequence ID" value="HED10938.1"/>
    <property type="molecule type" value="Genomic_DNA"/>
</dbReference>
<dbReference type="GO" id="GO:0044010">
    <property type="term" value="P:single-species biofilm formation"/>
    <property type="evidence" value="ECO:0007669"/>
    <property type="project" value="TreeGrafter"/>
</dbReference>
<dbReference type="SUPFAM" id="SSF53448">
    <property type="entry name" value="Nucleotide-diphospho-sugar transferases"/>
    <property type="match status" value="2"/>
</dbReference>
<accession>A0A7V1LMY3</accession>